<comment type="catalytic activity">
    <reaction evidence="1">
        <text>ATP-dependent breakage, passage and rejoining of double-stranded DNA.</text>
        <dbReference type="EC" id="5.6.2.2"/>
    </reaction>
</comment>
<sequence>MTDEYDADSIQVLEGLEAVRKRPGMYLGDPHDGSALHHCIWEVVDNAVDEHLAGYNPTVEVNLEKDGSVSVIDHGRGIPVNKHPEEGVSAAEVIMTK</sequence>
<dbReference type="PANTHER" id="PTHR45866">
    <property type="entry name" value="DNA GYRASE/TOPOISOMERASE SUBUNIT B"/>
    <property type="match status" value="1"/>
</dbReference>
<dbReference type="GO" id="GO:0003918">
    <property type="term" value="F:DNA topoisomerase type II (double strand cut, ATP-hydrolyzing) activity"/>
    <property type="evidence" value="ECO:0007669"/>
    <property type="project" value="UniProtKB-EC"/>
</dbReference>
<dbReference type="PRINTS" id="PR00418">
    <property type="entry name" value="TPI2FAMILY"/>
</dbReference>
<dbReference type="GO" id="GO:0006265">
    <property type="term" value="P:DNA topological change"/>
    <property type="evidence" value="ECO:0007669"/>
    <property type="project" value="TreeGrafter"/>
</dbReference>
<dbReference type="InterPro" id="IPR036890">
    <property type="entry name" value="HATPase_C_sf"/>
</dbReference>
<evidence type="ECO:0000256" key="2">
    <source>
        <dbReference type="ARBA" id="ARBA00010708"/>
    </source>
</evidence>
<feature type="non-terminal residue" evidence="9">
    <location>
        <position position="97"/>
    </location>
</feature>
<keyword evidence="4" id="KW-0067">ATP-binding</keyword>
<keyword evidence="6" id="KW-0238">DNA-binding</keyword>
<evidence type="ECO:0000256" key="6">
    <source>
        <dbReference type="ARBA" id="ARBA00023125"/>
    </source>
</evidence>
<dbReference type="GO" id="GO:0003677">
    <property type="term" value="F:DNA binding"/>
    <property type="evidence" value="ECO:0007669"/>
    <property type="project" value="UniProtKB-KW"/>
</dbReference>
<protein>
    <recommendedName>
        <fullName evidence="8">Histidine kinase/HSP90-like ATPase domain-containing protein</fullName>
    </recommendedName>
</protein>
<evidence type="ECO:0000256" key="7">
    <source>
        <dbReference type="ARBA" id="ARBA00023235"/>
    </source>
</evidence>
<dbReference type="AlphaFoldDB" id="A0A382VIB7"/>
<accession>A0A382VIB7</accession>
<evidence type="ECO:0000313" key="9">
    <source>
        <dbReference type="EMBL" id="SVD46243.1"/>
    </source>
</evidence>
<dbReference type="Pfam" id="PF02518">
    <property type="entry name" value="HATPase_c"/>
    <property type="match status" value="1"/>
</dbReference>
<dbReference type="Gene3D" id="3.30.565.10">
    <property type="entry name" value="Histidine kinase-like ATPase, C-terminal domain"/>
    <property type="match status" value="1"/>
</dbReference>
<dbReference type="PANTHER" id="PTHR45866:SF1">
    <property type="entry name" value="DNA GYRASE SUBUNIT B, MITOCHONDRIAL"/>
    <property type="match status" value="1"/>
</dbReference>
<comment type="similarity">
    <text evidence="2">Belongs to the type II topoisomerase GyrB family.</text>
</comment>
<evidence type="ECO:0000256" key="5">
    <source>
        <dbReference type="ARBA" id="ARBA00023029"/>
    </source>
</evidence>
<dbReference type="GO" id="GO:0005524">
    <property type="term" value="F:ATP binding"/>
    <property type="evidence" value="ECO:0007669"/>
    <property type="project" value="UniProtKB-KW"/>
</dbReference>
<evidence type="ECO:0000256" key="3">
    <source>
        <dbReference type="ARBA" id="ARBA00022741"/>
    </source>
</evidence>
<reference evidence="9" key="1">
    <citation type="submission" date="2018-05" db="EMBL/GenBank/DDBJ databases">
        <authorList>
            <person name="Lanie J.A."/>
            <person name="Ng W.-L."/>
            <person name="Kazmierczak K.M."/>
            <person name="Andrzejewski T.M."/>
            <person name="Davidsen T.M."/>
            <person name="Wayne K.J."/>
            <person name="Tettelin H."/>
            <person name="Glass J.I."/>
            <person name="Rusch D."/>
            <person name="Podicherti R."/>
            <person name="Tsui H.-C.T."/>
            <person name="Winkler M.E."/>
        </authorList>
    </citation>
    <scope>NUCLEOTIDE SEQUENCE</scope>
</reference>
<dbReference type="SUPFAM" id="SSF55874">
    <property type="entry name" value="ATPase domain of HSP90 chaperone/DNA topoisomerase II/histidine kinase"/>
    <property type="match status" value="1"/>
</dbReference>
<dbReference type="EMBL" id="UINC01152191">
    <property type="protein sequence ID" value="SVD46243.1"/>
    <property type="molecule type" value="Genomic_DNA"/>
</dbReference>
<name>A0A382VIB7_9ZZZZ</name>
<keyword evidence="7" id="KW-0413">Isomerase</keyword>
<keyword evidence="5" id="KW-0799">Topoisomerase</keyword>
<feature type="domain" description="Histidine kinase/HSP90-like ATPase" evidence="8">
    <location>
        <begin position="32"/>
        <end position="84"/>
    </location>
</feature>
<keyword evidence="3" id="KW-0547">Nucleotide-binding</keyword>
<gene>
    <name evidence="9" type="ORF">METZ01_LOCUS399097</name>
</gene>
<dbReference type="InterPro" id="IPR003594">
    <property type="entry name" value="HATPase_dom"/>
</dbReference>
<proteinExistence type="inferred from homology"/>
<evidence type="ECO:0000256" key="4">
    <source>
        <dbReference type="ARBA" id="ARBA00022840"/>
    </source>
</evidence>
<evidence type="ECO:0000259" key="8">
    <source>
        <dbReference type="Pfam" id="PF02518"/>
    </source>
</evidence>
<evidence type="ECO:0000256" key="1">
    <source>
        <dbReference type="ARBA" id="ARBA00000185"/>
    </source>
</evidence>
<organism evidence="9">
    <name type="scientific">marine metagenome</name>
    <dbReference type="NCBI Taxonomy" id="408172"/>
    <lineage>
        <taxon>unclassified sequences</taxon>
        <taxon>metagenomes</taxon>
        <taxon>ecological metagenomes</taxon>
    </lineage>
</organism>